<name>A0AAV1ZL79_9ARAC</name>
<sequence length="31" mass="3593">TFSYSSPELFPVSYSPALIIIKKKTHRLQKL</sequence>
<protein>
    <submittedName>
        <fullName evidence="1">Uncharacterized protein</fullName>
    </submittedName>
</protein>
<keyword evidence="2" id="KW-1185">Reference proteome</keyword>
<dbReference type="EMBL" id="CAXIEN010000056">
    <property type="protein sequence ID" value="CAL1271811.1"/>
    <property type="molecule type" value="Genomic_DNA"/>
</dbReference>
<accession>A0AAV1ZL79</accession>
<feature type="non-terminal residue" evidence="1">
    <location>
        <position position="1"/>
    </location>
</feature>
<gene>
    <name evidence="1" type="ORF">LARSCL_LOCUS6026</name>
</gene>
<comment type="caution">
    <text evidence="1">The sequence shown here is derived from an EMBL/GenBank/DDBJ whole genome shotgun (WGS) entry which is preliminary data.</text>
</comment>
<evidence type="ECO:0000313" key="2">
    <source>
        <dbReference type="Proteomes" id="UP001497382"/>
    </source>
</evidence>
<reference evidence="1 2" key="1">
    <citation type="submission" date="2024-04" db="EMBL/GenBank/DDBJ databases">
        <authorList>
            <person name="Rising A."/>
            <person name="Reimegard J."/>
            <person name="Sonavane S."/>
            <person name="Akerstrom W."/>
            <person name="Nylinder S."/>
            <person name="Hedman E."/>
            <person name="Kallberg Y."/>
        </authorList>
    </citation>
    <scope>NUCLEOTIDE SEQUENCE [LARGE SCALE GENOMIC DNA]</scope>
</reference>
<evidence type="ECO:0000313" key="1">
    <source>
        <dbReference type="EMBL" id="CAL1271811.1"/>
    </source>
</evidence>
<dbReference type="AlphaFoldDB" id="A0AAV1ZL79"/>
<proteinExistence type="predicted"/>
<organism evidence="1 2">
    <name type="scientific">Larinioides sclopetarius</name>
    <dbReference type="NCBI Taxonomy" id="280406"/>
    <lineage>
        <taxon>Eukaryota</taxon>
        <taxon>Metazoa</taxon>
        <taxon>Ecdysozoa</taxon>
        <taxon>Arthropoda</taxon>
        <taxon>Chelicerata</taxon>
        <taxon>Arachnida</taxon>
        <taxon>Araneae</taxon>
        <taxon>Araneomorphae</taxon>
        <taxon>Entelegynae</taxon>
        <taxon>Araneoidea</taxon>
        <taxon>Araneidae</taxon>
        <taxon>Larinioides</taxon>
    </lineage>
</organism>
<dbReference type="Proteomes" id="UP001497382">
    <property type="component" value="Unassembled WGS sequence"/>
</dbReference>